<comment type="caution">
    <text evidence="7">The sequence shown here is derived from an EMBL/GenBank/DDBJ whole genome shotgun (WGS) entry which is preliminary data.</text>
</comment>
<keyword evidence="4" id="KW-0408">Iron</keyword>
<keyword evidence="1" id="KW-0813">Transport</keyword>
<evidence type="ECO:0000313" key="7">
    <source>
        <dbReference type="EMBL" id="MBF6058233.1"/>
    </source>
</evidence>
<dbReference type="InterPro" id="IPR044203">
    <property type="entry name" value="GlbO/GLB3-like"/>
</dbReference>
<dbReference type="Pfam" id="PF01152">
    <property type="entry name" value="Bac_globin"/>
    <property type="match status" value="1"/>
</dbReference>
<keyword evidence="8" id="KW-1185">Reference proteome</keyword>
<organism evidence="7 8">
    <name type="scientific">Thiomicrorhabdus heinhorstiae</name>
    <dbReference type="NCBI Taxonomy" id="2748010"/>
    <lineage>
        <taxon>Bacteria</taxon>
        <taxon>Pseudomonadati</taxon>
        <taxon>Pseudomonadota</taxon>
        <taxon>Gammaproteobacteria</taxon>
        <taxon>Thiotrichales</taxon>
        <taxon>Piscirickettsiaceae</taxon>
        <taxon>Thiomicrorhabdus</taxon>
    </lineage>
</organism>
<dbReference type="InterPro" id="IPR012292">
    <property type="entry name" value="Globin/Proto"/>
</dbReference>
<evidence type="ECO:0000256" key="4">
    <source>
        <dbReference type="ARBA" id="ARBA00023004"/>
    </source>
</evidence>
<evidence type="ECO:0000256" key="3">
    <source>
        <dbReference type="ARBA" id="ARBA00022723"/>
    </source>
</evidence>
<protein>
    <submittedName>
        <fullName evidence="7">Globin</fullName>
    </submittedName>
</protein>
<dbReference type="InterPro" id="IPR001486">
    <property type="entry name" value="Hemoglobin_trunc"/>
</dbReference>
<dbReference type="PANTHER" id="PTHR47366">
    <property type="entry name" value="TWO-ON-TWO HEMOGLOBIN-3"/>
    <property type="match status" value="1"/>
</dbReference>
<dbReference type="Gene3D" id="1.10.490.10">
    <property type="entry name" value="Globins"/>
    <property type="match status" value="1"/>
</dbReference>
<reference evidence="7 8" key="2">
    <citation type="submission" date="2020-11" db="EMBL/GenBank/DDBJ databases">
        <title>Sulfur oxidizing isolate from Hospital Hole Sinkhole.</title>
        <authorList>
            <person name="Scott K.M."/>
        </authorList>
    </citation>
    <scope>NUCLEOTIDE SEQUENCE [LARGE SCALE GENOMIC DNA]</scope>
    <source>
        <strain evidence="7 8">HH1</strain>
    </source>
</reference>
<reference evidence="7 8" key="1">
    <citation type="submission" date="2020-06" db="EMBL/GenBank/DDBJ databases">
        <authorList>
            <person name="Scott K."/>
        </authorList>
    </citation>
    <scope>NUCLEOTIDE SEQUENCE [LARGE SCALE GENOMIC DNA]</scope>
    <source>
        <strain evidence="7 8">HH1</strain>
    </source>
</reference>
<evidence type="ECO:0000256" key="5">
    <source>
        <dbReference type="ARBA" id="ARBA00034496"/>
    </source>
</evidence>
<name>A0ABS0BWQ1_9GAMM</name>
<feature type="region of interest" description="Disordered" evidence="6">
    <location>
        <begin position="1"/>
        <end position="20"/>
    </location>
</feature>
<keyword evidence="3" id="KW-0479">Metal-binding</keyword>
<proteinExistence type="inferred from homology"/>
<evidence type="ECO:0000256" key="6">
    <source>
        <dbReference type="SAM" id="MobiDB-lite"/>
    </source>
</evidence>
<dbReference type="PANTHER" id="PTHR47366:SF1">
    <property type="entry name" value="TWO-ON-TWO HEMOGLOBIN-3"/>
    <property type="match status" value="1"/>
</dbReference>
<dbReference type="EMBL" id="JACBGI020000013">
    <property type="protein sequence ID" value="MBF6058233.1"/>
    <property type="molecule type" value="Genomic_DNA"/>
</dbReference>
<dbReference type="RefSeq" id="WP_185978374.1">
    <property type="nucleotide sequence ID" value="NZ_JACBGI020000013.1"/>
</dbReference>
<evidence type="ECO:0000256" key="1">
    <source>
        <dbReference type="ARBA" id="ARBA00022448"/>
    </source>
</evidence>
<keyword evidence="2" id="KW-0349">Heme</keyword>
<sequence>MNTPKTSPGSCPVSPAFRREDYPDAPFPDQEIYQHLGEESIRKLIRRHHRLMRTSHIGHLFGKDDQRFERIIEYTCDYFVEMLGGPKYFTGQRGEPRLGRRHRPFALTPADREAWLDFFRQALMENAIPQEIAQNLWNWVEPLSMRFLTPRIAPQQLQRMYLYTDKTGKTDD</sequence>
<dbReference type="Proteomes" id="UP001193680">
    <property type="component" value="Unassembled WGS sequence"/>
</dbReference>
<evidence type="ECO:0000256" key="2">
    <source>
        <dbReference type="ARBA" id="ARBA00022617"/>
    </source>
</evidence>
<comment type="similarity">
    <text evidence="5">Belongs to the truncated hemoglobin family. Group II subfamily.</text>
</comment>
<accession>A0ABS0BWQ1</accession>
<dbReference type="SUPFAM" id="SSF46458">
    <property type="entry name" value="Globin-like"/>
    <property type="match status" value="1"/>
</dbReference>
<gene>
    <name evidence="7" type="ORF">H8792_007755</name>
</gene>
<dbReference type="InterPro" id="IPR009050">
    <property type="entry name" value="Globin-like_sf"/>
</dbReference>
<evidence type="ECO:0000313" key="8">
    <source>
        <dbReference type="Proteomes" id="UP001193680"/>
    </source>
</evidence>